<dbReference type="InterPro" id="IPR029058">
    <property type="entry name" value="AB_hydrolase_fold"/>
</dbReference>
<reference evidence="2" key="2">
    <citation type="submission" date="2020-09" db="EMBL/GenBank/DDBJ databases">
        <authorList>
            <person name="Sun Q."/>
            <person name="Kim S."/>
        </authorList>
    </citation>
    <scope>NUCLEOTIDE SEQUENCE</scope>
    <source>
        <strain evidence="2">KCTC 42731</strain>
    </source>
</reference>
<accession>A0A919BCF5</accession>
<reference evidence="2" key="1">
    <citation type="journal article" date="2014" name="Int. J. Syst. Evol. Microbiol.">
        <title>Complete genome sequence of Corynebacterium casei LMG S-19264T (=DSM 44701T), isolated from a smear-ripened cheese.</title>
        <authorList>
            <consortium name="US DOE Joint Genome Institute (JGI-PGF)"/>
            <person name="Walter F."/>
            <person name="Albersmeier A."/>
            <person name="Kalinowski J."/>
            <person name="Ruckert C."/>
        </authorList>
    </citation>
    <scope>NUCLEOTIDE SEQUENCE</scope>
    <source>
        <strain evidence="2">KCTC 42731</strain>
    </source>
</reference>
<keyword evidence="3" id="KW-1185">Reference proteome</keyword>
<comment type="caution">
    <text evidence="2">The sequence shown here is derived from an EMBL/GenBank/DDBJ whole genome shotgun (WGS) entry which is preliminary data.</text>
</comment>
<feature type="domain" description="AB hydrolase-1" evidence="1">
    <location>
        <begin position="41"/>
        <end position="100"/>
    </location>
</feature>
<evidence type="ECO:0000313" key="3">
    <source>
        <dbReference type="Proteomes" id="UP000623842"/>
    </source>
</evidence>
<name>A0A919BCF5_9GAMM</name>
<dbReference type="SUPFAM" id="SSF53474">
    <property type="entry name" value="alpha/beta-Hydrolases"/>
    <property type="match status" value="1"/>
</dbReference>
<evidence type="ECO:0000259" key="1">
    <source>
        <dbReference type="Pfam" id="PF00561"/>
    </source>
</evidence>
<proteinExistence type="predicted"/>
<dbReference type="PANTHER" id="PTHR43798">
    <property type="entry name" value="MONOACYLGLYCEROL LIPASE"/>
    <property type="match status" value="1"/>
</dbReference>
<dbReference type="AlphaFoldDB" id="A0A919BCF5"/>
<dbReference type="EMBL" id="BNCK01000001">
    <property type="protein sequence ID" value="GHF80060.1"/>
    <property type="molecule type" value="Genomic_DNA"/>
</dbReference>
<dbReference type="Gene3D" id="3.40.50.1820">
    <property type="entry name" value="alpha/beta hydrolase"/>
    <property type="match status" value="1"/>
</dbReference>
<gene>
    <name evidence="2" type="primary">bioH</name>
    <name evidence="2" type="ORF">GCM10017161_04140</name>
</gene>
<dbReference type="Proteomes" id="UP000623842">
    <property type="component" value="Unassembled WGS sequence"/>
</dbReference>
<organism evidence="2 3">
    <name type="scientific">Thalassotalea marina</name>
    <dbReference type="NCBI Taxonomy" id="1673741"/>
    <lineage>
        <taxon>Bacteria</taxon>
        <taxon>Pseudomonadati</taxon>
        <taxon>Pseudomonadota</taxon>
        <taxon>Gammaproteobacteria</taxon>
        <taxon>Alteromonadales</taxon>
        <taxon>Colwelliaceae</taxon>
        <taxon>Thalassotalea</taxon>
    </lineage>
</organism>
<sequence>MTPVYFLPGTMCDERMWQPMLSSLTVDIDATFLSIPMLNSIEAIVDEVVLQLPNTPINLVGFSLGGYLATALAMRYPERVLNLFVMANMPCALPEAEVKERTRTINWLKTHGYKGIPQKRVLNLLDPSHHLNQGIISLIKQMDADLGGEVLTQQLKATTLRENLFTGLPNLAINKHFCAGESDALVSLSALNNYVQTDSLAKLTVLPNTGHMLPLESPSACAQWLEQRLK</sequence>
<evidence type="ECO:0000313" key="2">
    <source>
        <dbReference type="EMBL" id="GHF80060.1"/>
    </source>
</evidence>
<keyword evidence="2" id="KW-0378">Hydrolase</keyword>
<dbReference type="Pfam" id="PF00561">
    <property type="entry name" value="Abhydrolase_1"/>
    <property type="match status" value="1"/>
</dbReference>
<dbReference type="InterPro" id="IPR050266">
    <property type="entry name" value="AB_hydrolase_sf"/>
</dbReference>
<dbReference type="InterPro" id="IPR000073">
    <property type="entry name" value="AB_hydrolase_1"/>
</dbReference>
<dbReference type="RefSeq" id="WP_189767047.1">
    <property type="nucleotide sequence ID" value="NZ_BNCK01000001.1"/>
</dbReference>
<dbReference type="GO" id="GO:0016787">
    <property type="term" value="F:hydrolase activity"/>
    <property type="evidence" value="ECO:0007669"/>
    <property type="project" value="UniProtKB-KW"/>
</dbReference>
<protein>
    <submittedName>
        <fullName evidence="2">Alpha/beta hydrolase</fullName>
    </submittedName>
</protein>